<protein>
    <submittedName>
        <fullName evidence="5">Site-specific recombinase XerD</fullName>
    </submittedName>
</protein>
<dbReference type="RefSeq" id="WP_103915564.1">
    <property type="nucleotide sequence ID" value="NZ_FNUV01000003.1"/>
</dbReference>
<proteinExistence type="inferred from homology"/>
<dbReference type="InterPro" id="IPR010998">
    <property type="entry name" value="Integrase_recombinase_N"/>
</dbReference>
<dbReference type="SUPFAM" id="SSF56349">
    <property type="entry name" value="DNA breaking-rejoining enzymes"/>
    <property type="match status" value="1"/>
</dbReference>
<evidence type="ECO:0000313" key="6">
    <source>
        <dbReference type="Proteomes" id="UP000236735"/>
    </source>
</evidence>
<dbReference type="EMBL" id="FNUV01000003">
    <property type="protein sequence ID" value="SEF75259.1"/>
    <property type="molecule type" value="Genomic_DNA"/>
</dbReference>
<keyword evidence="3" id="KW-0233">DNA recombination</keyword>
<dbReference type="GO" id="GO:0006310">
    <property type="term" value="P:DNA recombination"/>
    <property type="evidence" value="ECO:0007669"/>
    <property type="project" value="UniProtKB-KW"/>
</dbReference>
<dbReference type="Gene3D" id="1.10.443.10">
    <property type="entry name" value="Intergrase catalytic core"/>
    <property type="match status" value="1"/>
</dbReference>
<dbReference type="GO" id="GO:0015074">
    <property type="term" value="P:DNA integration"/>
    <property type="evidence" value="ECO:0007669"/>
    <property type="project" value="InterPro"/>
</dbReference>
<evidence type="ECO:0000259" key="4">
    <source>
        <dbReference type="PROSITE" id="PS51898"/>
    </source>
</evidence>
<accession>A0A1H5UJM9</accession>
<dbReference type="PROSITE" id="PS51898">
    <property type="entry name" value="TYR_RECOMBINASE"/>
    <property type="match status" value="1"/>
</dbReference>
<dbReference type="Gene3D" id="1.10.150.130">
    <property type="match status" value="1"/>
</dbReference>
<dbReference type="InterPro" id="IPR035386">
    <property type="entry name" value="Arm-DNA-bind_5"/>
</dbReference>
<sequence length="407" mass="46722">MSRSTFSVLFYVNRGKEKNGVVPVMGRVTINCTQSQFSCKKSIPLALWDAKGNCAKGRSKEALQLNRDLDNIKAQIIKHYQHLCDREAFVTAEMVRNSYQGFGSEYETLLNAFDKDIASLKKRVGKDRVISTLWAMQLSRKDTASFIESHYHRKDISMLELTPDFIKDFAAYLSTERGLASGTIWQRCMWLKGVVMRAHYNGKIPRNPFAQFHISPNCKEREFLTEEELKQVMTHDFEDADLAFVRDIFVFICWTALAFVDVKNLTTDDIVDINGDKWIVSHRHKTNVPYQVKLMDVPLQIIERYKHLQEDKFVFGKLNYWSICKKLKKVIAACGIEKQISLHCGRHSWATLALSKGMPIESVSRVLGHTNIVTTQIYARITSQKLNDDLTMLSDKLNASFSNIKMA</sequence>
<dbReference type="InterPro" id="IPR002104">
    <property type="entry name" value="Integrase_catalytic"/>
</dbReference>
<dbReference type="PANTHER" id="PTHR30349:SF64">
    <property type="entry name" value="PROPHAGE INTEGRASE INTD-RELATED"/>
    <property type="match status" value="1"/>
</dbReference>
<organism evidence="5 6">
    <name type="scientific">Xylanibacter ruminicola</name>
    <name type="common">Prevotella ruminicola</name>
    <dbReference type="NCBI Taxonomy" id="839"/>
    <lineage>
        <taxon>Bacteria</taxon>
        <taxon>Pseudomonadati</taxon>
        <taxon>Bacteroidota</taxon>
        <taxon>Bacteroidia</taxon>
        <taxon>Bacteroidales</taxon>
        <taxon>Prevotellaceae</taxon>
        <taxon>Xylanibacter</taxon>
    </lineage>
</organism>
<comment type="similarity">
    <text evidence="1">Belongs to the 'phage' integrase family.</text>
</comment>
<dbReference type="InterPro" id="IPR013762">
    <property type="entry name" value="Integrase-like_cat_sf"/>
</dbReference>
<name>A0A1H5UJM9_XYLRU</name>
<dbReference type="InterPro" id="IPR025269">
    <property type="entry name" value="SAM-like_dom"/>
</dbReference>
<evidence type="ECO:0000256" key="1">
    <source>
        <dbReference type="ARBA" id="ARBA00008857"/>
    </source>
</evidence>
<gene>
    <name evidence="5" type="ORF">SAMN05216354_1515</name>
</gene>
<feature type="domain" description="Tyr recombinase" evidence="4">
    <location>
        <begin position="219"/>
        <end position="391"/>
    </location>
</feature>
<dbReference type="Pfam" id="PF00589">
    <property type="entry name" value="Phage_integrase"/>
    <property type="match status" value="1"/>
</dbReference>
<reference evidence="5 6" key="1">
    <citation type="submission" date="2016-10" db="EMBL/GenBank/DDBJ databases">
        <authorList>
            <person name="de Groot N.N."/>
        </authorList>
    </citation>
    <scope>NUCLEOTIDE SEQUENCE [LARGE SCALE GENOMIC DNA]</scope>
    <source>
        <strain evidence="5 6">AR32</strain>
    </source>
</reference>
<dbReference type="Proteomes" id="UP000236735">
    <property type="component" value="Unassembled WGS sequence"/>
</dbReference>
<dbReference type="GO" id="GO:0003677">
    <property type="term" value="F:DNA binding"/>
    <property type="evidence" value="ECO:0007669"/>
    <property type="project" value="UniProtKB-KW"/>
</dbReference>
<evidence type="ECO:0000313" key="5">
    <source>
        <dbReference type="EMBL" id="SEF75259.1"/>
    </source>
</evidence>
<dbReference type="Pfam" id="PF13102">
    <property type="entry name" value="Phage_int_SAM_5"/>
    <property type="match status" value="1"/>
</dbReference>
<dbReference type="Pfam" id="PF17293">
    <property type="entry name" value="Arm-DNA-bind_5"/>
    <property type="match status" value="1"/>
</dbReference>
<evidence type="ECO:0000256" key="3">
    <source>
        <dbReference type="ARBA" id="ARBA00023172"/>
    </source>
</evidence>
<dbReference type="AlphaFoldDB" id="A0A1H5UJM9"/>
<evidence type="ECO:0000256" key="2">
    <source>
        <dbReference type="ARBA" id="ARBA00023125"/>
    </source>
</evidence>
<dbReference type="CDD" id="cd01185">
    <property type="entry name" value="INTN1_C_like"/>
    <property type="match status" value="1"/>
</dbReference>
<keyword evidence="2" id="KW-0238">DNA-binding</keyword>
<dbReference type="PANTHER" id="PTHR30349">
    <property type="entry name" value="PHAGE INTEGRASE-RELATED"/>
    <property type="match status" value="1"/>
</dbReference>
<dbReference type="InterPro" id="IPR011010">
    <property type="entry name" value="DNA_brk_join_enz"/>
</dbReference>
<dbReference type="InterPro" id="IPR050090">
    <property type="entry name" value="Tyrosine_recombinase_XerCD"/>
</dbReference>